<gene>
    <name evidence="1" type="ORF">BLNAU_21256</name>
</gene>
<name>A0ABQ9WWX9_9EUKA</name>
<comment type="caution">
    <text evidence="1">The sequence shown here is derived from an EMBL/GenBank/DDBJ whole genome shotgun (WGS) entry which is preliminary data.</text>
</comment>
<evidence type="ECO:0000313" key="1">
    <source>
        <dbReference type="EMBL" id="KAK2943818.1"/>
    </source>
</evidence>
<dbReference type="SUPFAM" id="SSF51126">
    <property type="entry name" value="Pectin lyase-like"/>
    <property type="match status" value="1"/>
</dbReference>
<keyword evidence="2" id="KW-1185">Reference proteome</keyword>
<organism evidence="1 2">
    <name type="scientific">Blattamonas nauphoetae</name>
    <dbReference type="NCBI Taxonomy" id="2049346"/>
    <lineage>
        <taxon>Eukaryota</taxon>
        <taxon>Metamonada</taxon>
        <taxon>Preaxostyla</taxon>
        <taxon>Oxymonadida</taxon>
        <taxon>Blattamonas</taxon>
    </lineage>
</organism>
<dbReference type="EMBL" id="JARBJD010000326">
    <property type="protein sequence ID" value="KAK2943818.1"/>
    <property type="molecule type" value="Genomic_DNA"/>
</dbReference>
<evidence type="ECO:0000313" key="2">
    <source>
        <dbReference type="Proteomes" id="UP001281761"/>
    </source>
</evidence>
<accession>A0ABQ9WWX9</accession>
<sequence>MLDRFRKERPHTIRMGAIAPVALVDAKAIPPDPRHSVLPPPPPNTPPTLSLSTISPSSFPDLLAEHIPYTPDVDSLLTHVAPLEDDVKKQQDERLEHLKLRDTQATQPPTVETSVNVTVCSQHSISSAFVQLVVISLQRVPKMINFWLDRVVLFIILTWVYTLTPTIHHRHVPNLGETISSHSRTSNHEESPRTIFLQDPRYESKTVEISSKLVTVHGTIPSRPTIFESQQVKGTLLHVTNSTASFSNLAFQPLTVRILTVINHSECLVANSIISVIEDGSPIECSDSTVRVLNSEFDFSTSQNHSPSLSTTASTSSTVSFHSCSFSDVVVTAPGSYVSCSSVQTSQTDRCLFSNISHCPPFCKPSLAPLFHTVSVLNTHFVDCENVLFGGVVRDTEDRTSLLAANTTFTRSRSTYTNITGKSFGPTTTTTAQVVSVDHRYEQCTFLKFADVNVNGGGIRCESGANLAVDNCSFIESRNTRDVDTNPTEGGGICMQSGAGVGGSCAVSSQNARPVSEEGFDSSAPVTSSFNPAIFLNVRKLITCKNILDPGEEDLHCLGCHLVPSVLPFDLKTAKRRIRGRVWTTIKLKIRSLTPISSSHMVHVLKQM</sequence>
<protein>
    <submittedName>
        <fullName evidence="1">Uncharacterized protein</fullName>
    </submittedName>
</protein>
<proteinExistence type="predicted"/>
<reference evidence="1 2" key="1">
    <citation type="journal article" date="2022" name="bioRxiv">
        <title>Genomics of Preaxostyla Flagellates Illuminates Evolutionary Transitions and the Path Towards Mitochondrial Loss.</title>
        <authorList>
            <person name="Novak L.V.F."/>
            <person name="Treitli S.C."/>
            <person name="Pyrih J."/>
            <person name="Halakuc P."/>
            <person name="Pipaliya S.V."/>
            <person name="Vacek V."/>
            <person name="Brzon O."/>
            <person name="Soukal P."/>
            <person name="Eme L."/>
            <person name="Dacks J.B."/>
            <person name="Karnkowska A."/>
            <person name="Elias M."/>
            <person name="Hampl V."/>
        </authorList>
    </citation>
    <scope>NUCLEOTIDE SEQUENCE [LARGE SCALE GENOMIC DNA]</scope>
    <source>
        <strain evidence="1">NAU3</strain>
        <tissue evidence="1">Gut</tissue>
    </source>
</reference>
<dbReference type="InterPro" id="IPR011050">
    <property type="entry name" value="Pectin_lyase_fold/virulence"/>
</dbReference>
<dbReference type="Proteomes" id="UP001281761">
    <property type="component" value="Unassembled WGS sequence"/>
</dbReference>